<keyword evidence="8" id="KW-1133">Transmembrane helix</keyword>
<keyword evidence="7 10" id="KW-0653">Protein transport</keyword>
<dbReference type="InterPro" id="IPR012908">
    <property type="entry name" value="PGAP1-ab_dom-like"/>
</dbReference>
<feature type="chain" id="PRO_5007891850" description="GPI inositol-deacylase" evidence="11">
    <location>
        <begin position="27"/>
        <end position="187"/>
    </location>
</feature>
<dbReference type="GO" id="GO:0005789">
    <property type="term" value="C:endoplasmic reticulum membrane"/>
    <property type="evidence" value="ECO:0007669"/>
    <property type="project" value="UniProtKB-SubCell"/>
</dbReference>
<evidence type="ECO:0000259" key="12">
    <source>
        <dbReference type="Pfam" id="PF07819"/>
    </source>
</evidence>
<evidence type="ECO:0000256" key="11">
    <source>
        <dbReference type="SAM" id="SignalP"/>
    </source>
</evidence>
<accession>A0A167RDQ3</accession>
<keyword evidence="4" id="KW-0812">Transmembrane</keyword>
<reference evidence="13 14" key="1">
    <citation type="journal article" date="2016" name="Mol. Biol. Evol.">
        <title>Comparative Genomics of Early-Diverging Mushroom-Forming Fungi Provides Insights into the Origins of Lignocellulose Decay Capabilities.</title>
        <authorList>
            <person name="Nagy L.G."/>
            <person name="Riley R."/>
            <person name="Tritt A."/>
            <person name="Adam C."/>
            <person name="Daum C."/>
            <person name="Floudas D."/>
            <person name="Sun H."/>
            <person name="Yadav J.S."/>
            <person name="Pangilinan J."/>
            <person name="Larsson K.H."/>
            <person name="Matsuura K."/>
            <person name="Barry K."/>
            <person name="Labutti K."/>
            <person name="Kuo R."/>
            <person name="Ohm R.A."/>
            <person name="Bhattacharya S.S."/>
            <person name="Shirouzu T."/>
            <person name="Yoshinaga Y."/>
            <person name="Martin F.M."/>
            <person name="Grigoriev I.V."/>
            <person name="Hibbett D.S."/>
        </authorList>
    </citation>
    <scope>NUCLEOTIDE SEQUENCE [LARGE SCALE GENOMIC DNA]</scope>
    <source>
        <strain evidence="13 14">TUFC12733</strain>
    </source>
</reference>
<dbReference type="Proteomes" id="UP000076738">
    <property type="component" value="Unassembled WGS sequence"/>
</dbReference>
<dbReference type="PANTHER" id="PTHR15495:SF7">
    <property type="entry name" value="GPI INOSITOL-DEACYLASE"/>
    <property type="match status" value="1"/>
</dbReference>
<dbReference type="STRING" id="1330018.A0A167RDQ3"/>
<dbReference type="InterPro" id="IPR029058">
    <property type="entry name" value="AB_hydrolase_fold"/>
</dbReference>
<dbReference type="OrthoDB" id="348976at2759"/>
<evidence type="ECO:0000256" key="7">
    <source>
        <dbReference type="ARBA" id="ARBA00022927"/>
    </source>
</evidence>
<dbReference type="GO" id="GO:0050185">
    <property type="term" value="F:phosphatidylinositol deacylase activity"/>
    <property type="evidence" value="ECO:0007669"/>
    <property type="project" value="TreeGrafter"/>
</dbReference>
<dbReference type="EC" id="3.1.-.-" evidence="10"/>
<dbReference type="SUPFAM" id="SSF53474">
    <property type="entry name" value="alpha/beta-Hydrolases"/>
    <property type="match status" value="1"/>
</dbReference>
<dbReference type="GO" id="GO:0006505">
    <property type="term" value="P:GPI anchor metabolic process"/>
    <property type="evidence" value="ECO:0007669"/>
    <property type="project" value="TreeGrafter"/>
</dbReference>
<evidence type="ECO:0000313" key="13">
    <source>
        <dbReference type="EMBL" id="KZP00801.1"/>
    </source>
</evidence>
<gene>
    <name evidence="13" type="ORF">CALVIDRAFT_213885</name>
</gene>
<proteinExistence type="inferred from homology"/>
<keyword evidence="9 10" id="KW-0472">Membrane</keyword>
<dbReference type="Gene3D" id="3.40.50.1820">
    <property type="entry name" value="alpha/beta hydrolase"/>
    <property type="match status" value="1"/>
</dbReference>
<feature type="signal peptide" evidence="11">
    <location>
        <begin position="1"/>
        <end position="26"/>
    </location>
</feature>
<sequence>MAPLPLPLLPLLLLLLPLCLLAPLLSSPFLRSPAFPGHTKPLDVYALDTSEELSAFSSSPLRARAEYAAAAAVAHILTLYPSPQPTEVLIIAHSMGGLVARLLLAHHPQAKVKNIIALSTPHAFRPLPISRELERVYALLPQGLPEEVMLLTVCGGAFFQLSDFAFMHKCRVISALRWPHPVGQSGL</sequence>
<name>A0A167RDQ3_CALVF</name>
<evidence type="ECO:0000313" key="14">
    <source>
        <dbReference type="Proteomes" id="UP000076738"/>
    </source>
</evidence>
<evidence type="ECO:0000256" key="6">
    <source>
        <dbReference type="ARBA" id="ARBA00022824"/>
    </source>
</evidence>
<evidence type="ECO:0000256" key="10">
    <source>
        <dbReference type="RuleBase" id="RU365011"/>
    </source>
</evidence>
<evidence type="ECO:0000256" key="5">
    <source>
        <dbReference type="ARBA" id="ARBA00022801"/>
    </source>
</evidence>
<comment type="similarity">
    <text evidence="2 10">Belongs to the GPI inositol-deacylase family.</text>
</comment>
<keyword evidence="5 10" id="KW-0378">Hydrolase</keyword>
<feature type="domain" description="GPI inositol-deacylase PGAP1-like alpha/beta" evidence="12">
    <location>
        <begin position="40"/>
        <end position="141"/>
    </location>
</feature>
<dbReference type="InterPro" id="IPR039529">
    <property type="entry name" value="PGAP1/BST1"/>
</dbReference>
<keyword evidence="3 10" id="KW-0813">Transport</keyword>
<keyword evidence="14" id="KW-1185">Reference proteome</keyword>
<dbReference type="EMBL" id="KV417268">
    <property type="protein sequence ID" value="KZP00801.1"/>
    <property type="molecule type" value="Genomic_DNA"/>
</dbReference>
<dbReference type="Pfam" id="PF07819">
    <property type="entry name" value="PGAP1"/>
    <property type="match status" value="1"/>
</dbReference>
<dbReference type="PANTHER" id="PTHR15495">
    <property type="entry name" value="NEGATIVE REGULATOR OF VESICLE FORMATION-RELATED"/>
    <property type="match status" value="1"/>
</dbReference>
<evidence type="ECO:0000256" key="4">
    <source>
        <dbReference type="ARBA" id="ARBA00022692"/>
    </source>
</evidence>
<evidence type="ECO:0000256" key="3">
    <source>
        <dbReference type="ARBA" id="ARBA00022448"/>
    </source>
</evidence>
<protein>
    <recommendedName>
        <fullName evidence="10">GPI inositol-deacylase</fullName>
        <ecNumber evidence="10">3.1.-.-</ecNumber>
    </recommendedName>
</protein>
<comment type="subcellular location">
    <subcellularLocation>
        <location evidence="1">Endoplasmic reticulum membrane</location>
        <topology evidence="1">Multi-pass membrane protein</topology>
    </subcellularLocation>
</comment>
<dbReference type="AlphaFoldDB" id="A0A167RDQ3"/>
<evidence type="ECO:0000256" key="8">
    <source>
        <dbReference type="ARBA" id="ARBA00022989"/>
    </source>
</evidence>
<evidence type="ECO:0000256" key="1">
    <source>
        <dbReference type="ARBA" id="ARBA00004477"/>
    </source>
</evidence>
<keyword evidence="11" id="KW-0732">Signal</keyword>
<evidence type="ECO:0000256" key="9">
    <source>
        <dbReference type="ARBA" id="ARBA00023136"/>
    </source>
</evidence>
<keyword evidence="6 10" id="KW-0256">Endoplasmic reticulum</keyword>
<dbReference type="GO" id="GO:0006888">
    <property type="term" value="P:endoplasmic reticulum to Golgi vesicle-mediated transport"/>
    <property type="evidence" value="ECO:0007669"/>
    <property type="project" value="TreeGrafter"/>
</dbReference>
<organism evidence="13 14">
    <name type="scientific">Calocera viscosa (strain TUFC12733)</name>
    <dbReference type="NCBI Taxonomy" id="1330018"/>
    <lineage>
        <taxon>Eukaryota</taxon>
        <taxon>Fungi</taxon>
        <taxon>Dikarya</taxon>
        <taxon>Basidiomycota</taxon>
        <taxon>Agaricomycotina</taxon>
        <taxon>Dacrymycetes</taxon>
        <taxon>Dacrymycetales</taxon>
        <taxon>Dacrymycetaceae</taxon>
        <taxon>Calocera</taxon>
    </lineage>
</organism>
<evidence type="ECO:0000256" key="2">
    <source>
        <dbReference type="ARBA" id="ARBA00006931"/>
    </source>
</evidence>
<comment type="function">
    <text evidence="10">Involved in inositol deacylation of GPI-anchored proteins which plays important roles in the quality control and ER-associated degradation of GPI-anchored proteins.</text>
</comment>
<dbReference type="GO" id="GO:0015031">
    <property type="term" value="P:protein transport"/>
    <property type="evidence" value="ECO:0007669"/>
    <property type="project" value="UniProtKB-KW"/>
</dbReference>